<dbReference type="AlphaFoldDB" id="A0A1G6AW61"/>
<organism evidence="2 3">
    <name type="scientific">Desulfonatronum thiosulfatophilum</name>
    <dbReference type="NCBI Taxonomy" id="617002"/>
    <lineage>
        <taxon>Bacteria</taxon>
        <taxon>Pseudomonadati</taxon>
        <taxon>Thermodesulfobacteriota</taxon>
        <taxon>Desulfovibrionia</taxon>
        <taxon>Desulfovibrionales</taxon>
        <taxon>Desulfonatronaceae</taxon>
        <taxon>Desulfonatronum</taxon>
    </lineage>
</organism>
<keyword evidence="3" id="KW-1185">Reference proteome</keyword>
<dbReference type="Pfam" id="PF01814">
    <property type="entry name" value="Hemerythrin"/>
    <property type="match status" value="1"/>
</dbReference>
<protein>
    <submittedName>
        <fullName evidence="2">Hemerythrin HHE cation binding domain-containing protein</fullName>
    </submittedName>
</protein>
<dbReference type="STRING" id="617002.SAMN05660653_00613"/>
<gene>
    <name evidence="2" type="ORF">SAMN05660653_00613</name>
</gene>
<sequence length="150" mass="17626">MNKLFQMIKKDHQEVKGILGKLKASKQSDSKKREELFHTLKQELVPHMKAEEAIFYTPLMGKKEAREEAMEGMEEHHVSEMVLKELDKMPKDDDKWGAKVSVFKELVEHHIQEEESELFKAAEKAMSKDELDMMAEKVEEEKQKIKKKLK</sequence>
<dbReference type="EMBL" id="FMXO01000003">
    <property type="protein sequence ID" value="SDB12637.1"/>
    <property type="molecule type" value="Genomic_DNA"/>
</dbReference>
<accession>A0A1G6AW61</accession>
<reference evidence="2 3" key="1">
    <citation type="submission" date="2016-10" db="EMBL/GenBank/DDBJ databases">
        <authorList>
            <person name="de Groot N.N."/>
        </authorList>
    </citation>
    <scope>NUCLEOTIDE SEQUENCE [LARGE SCALE GENOMIC DNA]</scope>
    <source>
        <strain evidence="2 3">ASO4-2</strain>
    </source>
</reference>
<dbReference type="Proteomes" id="UP000198771">
    <property type="component" value="Unassembled WGS sequence"/>
</dbReference>
<evidence type="ECO:0000313" key="3">
    <source>
        <dbReference type="Proteomes" id="UP000198771"/>
    </source>
</evidence>
<dbReference type="InterPro" id="IPR012312">
    <property type="entry name" value="Hemerythrin-like"/>
</dbReference>
<dbReference type="PANTHER" id="PTHR35585:SF1">
    <property type="entry name" value="HHE DOMAIN PROTEIN (AFU_ORTHOLOGUE AFUA_4G00730)"/>
    <property type="match status" value="1"/>
</dbReference>
<dbReference type="Gene3D" id="1.20.120.520">
    <property type="entry name" value="nmb1532 protein domain like"/>
    <property type="match status" value="1"/>
</dbReference>
<evidence type="ECO:0000259" key="1">
    <source>
        <dbReference type="Pfam" id="PF01814"/>
    </source>
</evidence>
<name>A0A1G6AW61_9BACT</name>
<evidence type="ECO:0000313" key="2">
    <source>
        <dbReference type="EMBL" id="SDB12637.1"/>
    </source>
</evidence>
<dbReference type="RefSeq" id="WP_092117125.1">
    <property type="nucleotide sequence ID" value="NZ_FMXO01000003.1"/>
</dbReference>
<proteinExistence type="predicted"/>
<dbReference type="OrthoDB" id="5512987at2"/>
<feature type="domain" description="Hemerythrin-like" evidence="1">
    <location>
        <begin position="6"/>
        <end position="121"/>
    </location>
</feature>
<dbReference type="PANTHER" id="PTHR35585">
    <property type="entry name" value="HHE DOMAIN PROTEIN (AFU_ORTHOLOGUE AFUA_4G00730)"/>
    <property type="match status" value="1"/>
</dbReference>